<dbReference type="AlphaFoldDB" id="A0A0C2ZBW2"/>
<organism evidence="1 2">
    <name type="scientific">Scleroderma citrinum Foug A</name>
    <dbReference type="NCBI Taxonomy" id="1036808"/>
    <lineage>
        <taxon>Eukaryota</taxon>
        <taxon>Fungi</taxon>
        <taxon>Dikarya</taxon>
        <taxon>Basidiomycota</taxon>
        <taxon>Agaricomycotina</taxon>
        <taxon>Agaricomycetes</taxon>
        <taxon>Agaricomycetidae</taxon>
        <taxon>Boletales</taxon>
        <taxon>Sclerodermatineae</taxon>
        <taxon>Sclerodermataceae</taxon>
        <taxon>Scleroderma</taxon>
    </lineage>
</organism>
<evidence type="ECO:0000313" key="1">
    <source>
        <dbReference type="EMBL" id="KIM50517.1"/>
    </source>
</evidence>
<proteinExistence type="predicted"/>
<reference evidence="1 2" key="1">
    <citation type="submission" date="2014-04" db="EMBL/GenBank/DDBJ databases">
        <authorList>
            <consortium name="DOE Joint Genome Institute"/>
            <person name="Kuo A."/>
            <person name="Kohler A."/>
            <person name="Nagy L.G."/>
            <person name="Floudas D."/>
            <person name="Copeland A."/>
            <person name="Barry K.W."/>
            <person name="Cichocki N."/>
            <person name="Veneault-Fourrey C."/>
            <person name="LaButti K."/>
            <person name="Lindquist E.A."/>
            <person name="Lipzen A."/>
            <person name="Lundell T."/>
            <person name="Morin E."/>
            <person name="Murat C."/>
            <person name="Sun H."/>
            <person name="Tunlid A."/>
            <person name="Henrissat B."/>
            <person name="Grigoriev I.V."/>
            <person name="Hibbett D.S."/>
            <person name="Martin F."/>
            <person name="Nordberg H.P."/>
            <person name="Cantor M.N."/>
            <person name="Hua S.X."/>
        </authorList>
    </citation>
    <scope>NUCLEOTIDE SEQUENCE [LARGE SCALE GENOMIC DNA]</scope>
    <source>
        <strain evidence="1 2">Foug A</strain>
    </source>
</reference>
<reference evidence="2" key="2">
    <citation type="submission" date="2015-01" db="EMBL/GenBank/DDBJ databases">
        <title>Evolutionary Origins and Diversification of the Mycorrhizal Mutualists.</title>
        <authorList>
            <consortium name="DOE Joint Genome Institute"/>
            <consortium name="Mycorrhizal Genomics Consortium"/>
            <person name="Kohler A."/>
            <person name="Kuo A."/>
            <person name="Nagy L.G."/>
            <person name="Floudas D."/>
            <person name="Copeland A."/>
            <person name="Barry K.W."/>
            <person name="Cichocki N."/>
            <person name="Veneault-Fourrey C."/>
            <person name="LaButti K."/>
            <person name="Lindquist E.A."/>
            <person name="Lipzen A."/>
            <person name="Lundell T."/>
            <person name="Morin E."/>
            <person name="Murat C."/>
            <person name="Riley R."/>
            <person name="Ohm R."/>
            <person name="Sun H."/>
            <person name="Tunlid A."/>
            <person name="Henrissat B."/>
            <person name="Grigoriev I.V."/>
            <person name="Hibbett D.S."/>
            <person name="Martin F."/>
        </authorList>
    </citation>
    <scope>NUCLEOTIDE SEQUENCE [LARGE SCALE GENOMIC DNA]</scope>
    <source>
        <strain evidence="2">Foug A</strain>
    </source>
</reference>
<gene>
    <name evidence="1" type="ORF">SCLCIDRAFT_145257</name>
</gene>
<name>A0A0C2ZBW2_9AGAM</name>
<protein>
    <submittedName>
        <fullName evidence="1">Uncharacterized protein</fullName>
    </submittedName>
</protein>
<keyword evidence="2" id="KW-1185">Reference proteome</keyword>
<evidence type="ECO:0000313" key="2">
    <source>
        <dbReference type="Proteomes" id="UP000053989"/>
    </source>
</evidence>
<accession>A0A0C2ZBW2</accession>
<dbReference type="InParanoid" id="A0A0C2ZBW2"/>
<dbReference type="HOGENOM" id="CLU_2224767_0_0_1"/>
<dbReference type="EMBL" id="KN822396">
    <property type="protein sequence ID" value="KIM50517.1"/>
    <property type="molecule type" value="Genomic_DNA"/>
</dbReference>
<sequence length="106" mass="11691">MIGDEDLFLIFNLLCNHPTSVTCEIPHTLLVPSSLLVKATALRSEERSSFIFLCYSLTGSEVQPTRVLWYTCNTWCLGLGAGRAGFDVVLHVGMNAWPCILASDEL</sequence>
<dbReference type="Proteomes" id="UP000053989">
    <property type="component" value="Unassembled WGS sequence"/>
</dbReference>